<dbReference type="Pfam" id="PF11846">
    <property type="entry name" value="Wzy_C_2"/>
    <property type="match status" value="1"/>
</dbReference>
<comment type="subcellular location">
    <subcellularLocation>
        <location evidence="1">Membrane</location>
        <topology evidence="1">Multi-pass membrane protein</topology>
    </subcellularLocation>
</comment>
<sequence length="556" mass="61923">MRNEITEVSPFKIFAYILLPCFLIPIPSVGGSGFSIPHNAIVLVAVGISLMFMVVHKNIKTSSFFVPLFILAFFAFLPATWNNSEISTAALRLFFVIVTLFWVFLLPDFETKLGQNRMLATILLLIVLQAIYGLIQYFVLIPFEFLFASKGFRIGGVFLQPNVLSSFLATGTIIAGYLLVTDIRSTSTILSKIALVLLPASIYLIQSKTGALGVILGIVVLTLGMLLHKQNKNILVVLGLFLIGIVLGVLFQYLDLILFDRSQRGLDSHITSSNARLAFYMQSVLIIFDNLGGVGFGKFSYNFLLSWVSDPNEVFGADTLVANLKHPHNELLFLGVEGGIFTLFIVLIAILLVFISASKNNPRNTFYLKLSLLLPISVHVMLEYPFYHSFIHWVLFLLFIRLFISNRSSMPISKLYVGSVGLLLTIFSITGSWTVVKLNEFRRAPSSGGQALTLIVNPWVQKADLDYAIQVTSLNSANQIGIEDMVRAELIGAYEVLETMPEVNLLLKMIQSHILLGETKEAVRLLELINTVYLRQLGREGHELTVSEFTLPNNKN</sequence>
<dbReference type="EMBL" id="JBHRYN010000008">
    <property type="protein sequence ID" value="MFC3701259.1"/>
    <property type="molecule type" value="Genomic_DNA"/>
</dbReference>
<evidence type="ECO:0000313" key="9">
    <source>
        <dbReference type="Proteomes" id="UP001595710"/>
    </source>
</evidence>
<feature type="transmembrane region" description="Helical" evidence="5">
    <location>
        <begin position="366"/>
        <end position="382"/>
    </location>
</feature>
<evidence type="ECO:0000256" key="4">
    <source>
        <dbReference type="ARBA" id="ARBA00023136"/>
    </source>
</evidence>
<feature type="transmembrane region" description="Helical" evidence="5">
    <location>
        <begin position="211"/>
        <end position="227"/>
    </location>
</feature>
<evidence type="ECO:0000256" key="5">
    <source>
        <dbReference type="SAM" id="Phobius"/>
    </source>
</evidence>
<evidence type="ECO:0000256" key="2">
    <source>
        <dbReference type="ARBA" id="ARBA00022692"/>
    </source>
</evidence>
<feature type="transmembrane region" description="Helical" evidence="5">
    <location>
        <begin position="12"/>
        <end position="30"/>
    </location>
</feature>
<proteinExistence type="predicted"/>
<keyword evidence="2 5" id="KW-0812">Transmembrane</keyword>
<feature type="transmembrane region" description="Helical" evidence="5">
    <location>
        <begin position="86"/>
        <end position="106"/>
    </location>
</feature>
<dbReference type="PANTHER" id="PTHR37422">
    <property type="entry name" value="TEICHURONIC ACID BIOSYNTHESIS PROTEIN TUAE"/>
    <property type="match status" value="1"/>
</dbReference>
<gene>
    <name evidence="8" type="ORF">ACFOND_06350</name>
</gene>
<accession>A0ABV7WSB1</accession>
<dbReference type="RefSeq" id="WP_290282738.1">
    <property type="nucleotide sequence ID" value="NZ_JAUFQI010000001.1"/>
</dbReference>
<comment type="caution">
    <text evidence="8">The sequence shown here is derived from an EMBL/GenBank/DDBJ whole genome shotgun (WGS) entry which is preliminary data.</text>
</comment>
<name>A0ABV7WSB1_9GAMM</name>
<evidence type="ECO:0000313" key="8">
    <source>
        <dbReference type="EMBL" id="MFC3701259.1"/>
    </source>
</evidence>
<dbReference type="PANTHER" id="PTHR37422:SF13">
    <property type="entry name" value="LIPOPOLYSACCHARIDE BIOSYNTHESIS PROTEIN PA4999-RELATED"/>
    <property type="match status" value="1"/>
</dbReference>
<feature type="transmembrane region" description="Helical" evidence="5">
    <location>
        <begin position="416"/>
        <end position="436"/>
    </location>
</feature>
<feature type="transmembrane region" description="Helical" evidence="5">
    <location>
        <begin position="187"/>
        <end position="205"/>
    </location>
</feature>
<keyword evidence="4 5" id="KW-0472">Membrane</keyword>
<feature type="transmembrane region" description="Helical" evidence="5">
    <location>
        <begin position="62"/>
        <end position="80"/>
    </location>
</feature>
<feature type="transmembrane region" description="Helical" evidence="5">
    <location>
        <begin position="388"/>
        <end position="404"/>
    </location>
</feature>
<keyword evidence="3 5" id="KW-1133">Transmembrane helix</keyword>
<reference evidence="9" key="1">
    <citation type="journal article" date="2019" name="Int. J. Syst. Evol. Microbiol.">
        <title>The Global Catalogue of Microorganisms (GCM) 10K type strain sequencing project: providing services to taxonomists for standard genome sequencing and annotation.</title>
        <authorList>
            <consortium name="The Broad Institute Genomics Platform"/>
            <consortium name="The Broad Institute Genome Sequencing Center for Infectious Disease"/>
            <person name="Wu L."/>
            <person name="Ma J."/>
        </authorList>
    </citation>
    <scope>NUCLEOTIDE SEQUENCE [LARGE SCALE GENOMIC DNA]</scope>
    <source>
        <strain evidence="9">CECT 8288</strain>
    </source>
</reference>
<feature type="transmembrane region" description="Helical" evidence="5">
    <location>
        <begin position="163"/>
        <end position="180"/>
    </location>
</feature>
<evidence type="ECO:0000256" key="1">
    <source>
        <dbReference type="ARBA" id="ARBA00004141"/>
    </source>
</evidence>
<feature type="transmembrane region" description="Helical" evidence="5">
    <location>
        <begin position="331"/>
        <end position="354"/>
    </location>
</feature>
<feature type="transmembrane region" description="Helical" evidence="5">
    <location>
        <begin position="118"/>
        <end position="143"/>
    </location>
</feature>
<organism evidence="8 9">
    <name type="scientific">Reinekea marina</name>
    <dbReference type="NCBI Taxonomy" id="1310421"/>
    <lineage>
        <taxon>Bacteria</taxon>
        <taxon>Pseudomonadati</taxon>
        <taxon>Pseudomonadota</taxon>
        <taxon>Gammaproteobacteria</taxon>
        <taxon>Oceanospirillales</taxon>
        <taxon>Saccharospirillaceae</taxon>
        <taxon>Reinekea</taxon>
    </lineage>
</organism>
<evidence type="ECO:0000259" key="7">
    <source>
        <dbReference type="Pfam" id="PF11846"/>
    </source>
</evidence>
<evidence type="ECO:0000256" key="3">
    <source>
        <dbReference type="ARBA" id="ARBA00022989"/>
    </source>
</evidence>
<keyword evidence="9" id="KW-1185">Reference proteome</keyword>
<feature type="transmembrane region" description="Helical" evidence="5">
    <location>
        <begin position="234"/>
        <end position="254"/>
    </location>
</feature>
<feature type="domain" description="O-antigen ligase-related" evidence="6">
    <location>
        <begin position="193"/>
        <end position="346"/>
    </location>
</feature>
<feature type="domain" description="Virulence factor membrane-bound polymerase C-terminal" evidence="7">
    <location>
        <begin position="370"/>
        <end position="534"/>
    </location>
</feature>
<dbReference type="InterPro" id="IPR021797">
    <property type="entry name" value="Wzy_C_2"/>
</dbReference>
<feature type="transmembrane region" description="Helical" evidence="5">
    <location>
        <begin position="36"/>
        <end position="55"/>
    </location>
</feature>
<dbReference type="Proteomes" id="UP001595710">
    <property type="component" value="Unassembled WGS sequence"/>
</dbReference>
<evidence type="ECO:0000259" key="6">
    <source>
        <dbReference type="Pfam" id="PF04932"/>
    </source>
</evidence>
<dbReference type="Pfam" id="PF04932">
    <property type="entry name" value="Wzy_C"/>
    <property type="match status" value="1"/>
</dbReference>
<protein>
    <submittedName>
        <fullName evidence="8">Wzy polymerase domain-containing protein</fullName>
    </submittedName>
</protein>
<dbReference type="InterPro" id="IPR051533">
    <property type="entry name" value="WaaL-like"/>
</dbReference>
<dbReference type="InterPro" id="IPR007016">
    <property type="entry name" value="O-antigen_ligase-rel_domated"/>
</dbReference>